<feature type="domain" description="Prepilin type IV endopeptidase peptidase" evidence="7">
    <location>
        <begin position="5"/>
        <end position="111"/>
    </location>
</feature>
<name>A0A2T3NK48_9GAMM</name>
<evidence type="ECO:0000256" key="2">
    <source>
        <dbReference type="ARBA" id="ARBA00022475"/>
    </source>
</evidence>
<dbReference type="PANTHER" id="PTHR36506">
    <property type="entry name" value="PREFLAGELLIN PEPTIDASE"/>
    <property type="match status" value="1"/>
</dbReference>
<evidence type="ECO:0000259" key="7">
    <source>
        <dbReference type="Pfam" id="PF01478"/>
    </source>
</evidence>
<evidence type="ECO:0000313" key="8">
    <source>
        <dbReference type="EMBL" id="PSW15822.1"/>
    </source>
</evidence>
<dbReference type="PANTHER" id="PTHR36506:SF1">
    <property type="entry name" value="PREFLAGELLIN PEPTIDASE"/>
    <property type="match status" value="1"/>
</dbReference>
<evidence type="ECO:0000256" key="1">
    <source>
        <dbReference type="ARBA" id="ARBA00004651"/>
    </source>
</evidence>
<dbReference type="InterPro" id="IPR052218">
    <property type="entry name" value="Preflagellin_Peptidase"/>
</dbReference>
<evidence type="ECO:0000313" key="9">
    <source>
        <dbReference type="Proteomes" id="UP000241346"/>
    </source>
</evidence>
<reference evidence="8 9" key="1">
    <citation type="submission" date="2018-03" db="EMBL/GenBank/DDBJ databases">
        <title>Whole genome sequencing of Histamine producing bacteria.</title>
        <authorList>
            <person name="Butler K."/>
        </authorList>
    </citation>
    <scope>NUCLEOTIDE SEQUENCE [LARGE SCALE GENOMIC DNA]</scope>
    <source>
        <strain evidence="8 9">DSM 19138</strain>
    </source>
</reference>
<gene>
    <name evidence="8" type="ORF">C9J01_02055</name>
</gene>
<feature type="transmembrane region" description="Helical" evidence="6">
    <location>
        <begin position="26"/>
        <end position="44"/>
    </location>
</feature>
<protein>
    <submittedName>
        <fullName evidence="8">Prepilin peptidase</fullName>
    </submittedName>
</protein>
<sequence>MNLPIIILVFYAALYDIRYKKISNSIVLSIIIIGLIQMLSGYFYHDPIISLEPTQAFFGFAFGLIISVLLYSIGLFGAGDAKLLASLGIIFGPHNFILLLSTSIAFAGLLCVFRLKCYGELLPMIERWYQSFQIGVYQKPETNTIASGAIPMGGAILLATVFCEFYIF</sequence>
<dbReference type="GO" id="GO:0005886">
    <property type="term" value="C:plasma membrane"/>
    <property type="evidence" value="ECO:0007669"/>
    <property type="project" value="UniProtKB-SubCell"/>
</dbReference>
<dbReference type="Proteomes" id="UP000241346">
    <property type="component" value="Unassembled WGS sequence"/>
</dbReference>
<organism evidence="8 9">
    <name type="scientific">Photobacterium rosenbergii</name>
    <dbReference type="NCBI Taxonomy" id="294936"/>
    <lineage>
        <taxon>Bacteria</taxon>
        <taxon>Pseudomonadati</taxon>
        <taxon>Pseudomonadota</taxon>
        <taxon>Gammaproteobacteria</taxon>
        <taxon>Vibrionales</taxon>
        <taxon>Vibrionaceae</taxon>
        <taxon>Photobacterium</taxon>
    </lineage>
</organism>
<evidence type="ECO:0000256" key="4">
    <source>
        <dbReference type="ARBA" id="ARBA00022989"/>
    </source>
</evidence>
<keyword evidence="2" id="KW-1003">Cell membrane</keyword>
<comment type="caution">
    <text evidence="8">The sequence shown here is derived from an EMBL/GenBank/DDBJ whole genome shotgun (WGS) entry which is preliminary data.</text>
</comment>
<proteinExistence type="predicted"/>
<dbReference type="RefSeq" id="WP_107296440.1">
    <property type="nucleotide sequence ID" value="NZ_PYMB01000001.1"/>
</dbReference>
<dbReference type="Pfam" id="PF01478">
    <property type="entry name" value="Peptidase_A24"/>
    <property type="match status" value="1"/>
</dbReference>
<accession>A0A2T3NK48</accession>
<evidence type="ECO:0000256" key="6">
    <source>
        <dbReference type="SAM" id="Phobius"/>
    </source>
</evidence>
<evidence type="ECO:0000256" key="5">
    <source>
        <dbReference type="ARBA" id="ARBA00023136"/>
    </source>
</evidence>
<dbReference type="InterPro" id="IPR000045">
    <property type="entry name" value="Prepilin_IV_endopep_pep"/>
</dbReference>
<keyword evidence="4 6" id="KW-1133">Transmembrane helix</keyword>
<dbReference type="GO" id="GO:0004190">
    <property type="term" value="F:aspartic-type endopeptidase activity"/>
    <property type="evidence" value="ECO:0007669"/>
    <property type="project" value="InterPro"/>
</dbReference>
<comment type="subcellular location">
    <subcellularLocation>
        <location evidence="1">Cell membrane</location>
        <topology evidence="1">Multi-pass membrane protein</topology>
    </subcellularLocation>
</comment>
<dbReference type="AlphaFoldDB" id="A0A2T3NK48"/>
<dbReference type="Gene3D" id="1.20.120.1220">
    <property type="match status" value="1"/>
</dbReference>
<dbReference type="EMBL" id="PYMB01000001">
    <property type="protein sequence ID" value="PSW15822.1"/>
    <property type="molecule type" value="Genomic_DNA"/>
</dbReference>
<evidence type="ECO:0000256" key="3">
    <source>
        <dbReference type="ARBA" id="ARBA00022692"/>
    </source>
</evidence>
<keyword evidence="5 6" id="KW-0472">Membrane</keyword>
<feature type="transmembrane region" description="Helical" evidence="6">
    <location>
        <begin position="145"/>
        <end position="167"/>
    </location>
</feature>
<feature type="transmembrane region" description="Helical" evidence="6">
    <location>
        <begin position="56"/>
        <end position="76"/>
    </location>
</feature>
<dbReference type="OrthoDB" id="5508079at2"/>
<keyword evidence="3 6" id="KW-0812">Transmembrane</keyword>